<evidence type="ECO:0000256" key="3">
    <source>
        <dbReference type="ARBA" id="ARBA00022989"/>
    </source>
</evidence>
<reference evidence="8 10" key="2">
    <citation type="submission" date="2018-03" db="EMBL/GenBank/DDBJ databases">
        <authorList>
            <person name="Fogelqvist J."/>
        </authorList>
    </citation>
    <scope>NUCLEOTIDE SEQUENCE [LARGE SCALE GENOMIC DNA]</scope>
</reference>
<dbReference type="Pfam" id="PF00520">
    <property type="entry name" value="Ion_trans"/>
    <property type="match status" value="1"/>
</dbReference>
<dbReference type="Gene3D" id="1.10.287.70">
    <property type="match status" value="1"/>
</dbReference>
<comment type="subcellular location">
    <subcellularLocation>
        <location evidence="1">Membrane</location>
        <topology evidence="1">Multi-pass membrane protein</topology>
    </subcellularLocation>
</comment>
<evidence type="ECO:0000256" key="1">
    <source>
        <dbReference type="ARBA" id="ARBA00004141"/>
    </source>
</evidence>
<evidence type="ECO:0000313" key="9">
    <source>
        <dbReference type="Proteomes" id="UP000039324"/>
    </source>
</evidence>
<evidence type="ECO:0000256" key="5">
    <source>
        <dbReference type="SAM" id="Phobius"/>
    </source>
</evidence>
<keyword evidence="2 5" id="KW-0812">Transmembrane</keyword>
<sequence>MTPSLGAHPASAWYFVVYLVVGEWILLNYLLAATYGAFLADRSAQIAERFRWQSEALGAVFAILDHQRTGTIAERDFCRVMAVARPDLDPDHARVIFGVLDPTSTGTCSHEDWLSSGDFLQVRFRRAVAADDDDVDAAAGWSQMSTISVLQYLSQGAIVVNALVQVVFLCKGTDSFPVIESAAMVVGVVDVLISRRRFRTRTIYVDLCAFVVAALGYVLPPPWRVLRVVVVVRLQHCLPGVARLSAVVTPTLVAIAGLLLCLFYAFAMIGHIAFNGVVTGSLEQRVDAFSVMAHDTAEAWDRNAYYELHFNTFGRSLITLFTVTIGNSWNVITDGYVALTGSLFTGAFFATFYFLNNIAVLNVLTSLVINEFTVGRSTAHGRRWHQHVVDSLRRRPCADPTAWAVTRTIRAEHRFLDRLNDDIHSSVHLDATLRDRLPWRQTSFRPRLPDADPLRPDACSS</sequence>
<keyword evidence="4 5" id="KW-0472">Membrane</keyword>
<keyword evidence="9" id="KW-1185">Reference proteome</keyword>
<gene>
    <name evidence="7" type="ORF">PBRA_001201</name>
    <name evidence="8" type="ORF">PLBR_LOCUS4527</name>
</gene>
<dbReference type="PANTHER" id="PTHR46726">
    <property type="entry name" value="TWO PORE CHANNEL 3"/>
    <property type="match status" value="1"/>
</dbReference>
<dbReference type="OrthoDB" id="416585at2759"/>
<feature type="transmembrane region" description="Helical" evidence="5">
    <location>
        <begin position="203"/>
        <end position="220"/>
    </location>
</feature>
<feature type="transmembrane region" description="Helical" evidence="5">
    <location>
        <begin position="12"/>
        <end position="40"/>
    </location>
</feature>
<keyword evidence="8" id="KW-0496">Mitochondrion</keyword>
<evidence type="ECO:0000313" key="7">
    <source>
        <dbReference type="EMBL" id="CEO99295.1"/>
    </source>
</evidence>
<feature type="domain" description="Ion transport" evidence="6">
    <location>
        <begin position="194"/>
        <end position="377"/>
    </location>
</feature>
<evidence type="ECO:0000256" key="4">
    <source>
        <dbReference type="ARBA" id="ARBA00023136"/>
    </source>
</evidence>
<protein>
    <recommendedName>
        <fullName evidence="6">Ion transport domain-containing protein</fullName>
    </recommendedName>
</protein>
<keyword evidence="3 5" id="KW-1133">Transmembrane helix</keyword>
<dbReference type="PANTHER" id="PTHR46726:SF1">
    <property type="entry name" value="TWO-PORE CALCIUM CHANNEL 3"/>
    <property type="match status" value="1"/>
</dbReference>
<evidence type="ECO:0000256" key="2">
    <source>
        <dbReference type="ARBA" id="ARBA00022692"/>
    </source>
</evidence>
<feature type="transmembrane region" description="Helical" evidence="5">
    <location>
        <begin position="240"/>
        <end position="266"/>
    </location>
</feature>
<dbReference type="AlphaFoldDB" id="A0A0G4IVG6"/>
<evidence type="ECO:0000259" key="6">
    <source>
        <dbReference type="Pfam" id="PF00520"/>
    </source>
</evidence>
<accession>A0A0G4IVG6</accession>
<feature type="transmembrane region" description="Helical" evidence="5">
    <location>
        <begin position="312"/>
        <end position="329"/>
    </location>
</feature>
<dbReference type="InterPro" id="IPR011992">
    <property type="entry name" value="EF-hand-dom_pair"/>
</dbReference>
<dbReference type="Proteomes" id="UP000290189">
    <property type="component" value="Unassembled WGS sequence"/>
</dbReference>
<dbReference type="Proteomes" id="UP000039324">
    <property type="component" value="Unassembled WGS sequence"/>
</dbReference>
<geneLocation type="mitochondrion" evidence="8"/>
<proteinExistence type="predicted"/>
<dbReference type="EMBL" id="CDSF01000090">
    <property type="protein sequence ID" value="CEO99295.1"/>
    <property type="molecule type" value="Genomic_DNA"/>
</dbReference>
<organism evidence="7 9">
    <name type="scientific">Plasmodiophora brassicae</name>
    <name type="common">Clubroot disease agent</name>
    <dbReference type="NCBI Taxonomy" id="37360"/>
    <lineage>
        <taxon>Eukaryota</taxon>
        <taxon>Sar</taxon>
        <taxon>Rhizaria</taxon>
        <taxon>Endomyxa</taxon>
        <taxon>Phytomyxea</taxon>
        <taxon>Plasmodiophorida</taxon>
        <taxon>Plasmodiophoridae</taxon>
        <taxon>Plasmodiophora</taxon>
    </lineage>
</organism>
<evidence type="ECO:0000313" key="8">
    <source>
        <dbReference type="EMBL" id="SPQ97312.1"/>
    </source>
</evidence>
<dbReference type="EMBL" id="OVEO01000007">
    <property type="protein sequence ID" value="SPQ97312.1"/>
    <property type="molecule type" value="Genomic_DNA"/>
</dbReference>
<dbReference type="GO" id="GO:0005216">
    <property type="term" value="F:monoatomic ion channel activity"/>
    <property type="evidence" value="ECO:0007669"/>
    <property type="project" value="InterPro"/>
</dbReference>
<dbReference type="SUPFAM" id="SSF47473">
    <property type="entry name" value="EF-hand"/>
    <property type="match status" value="1"/>
</dbReference>
<reference evidence="7 9" key="1">
    <citation type="submission" date="2015-02" db="EMBL/GenBank/DDBJ databases">
        <authorList>
            <person name="Chooi Y.-H."/>
        </authorList>
    </citation>
    <scope>NUCLEOTIDE SEQUENCE [LARGE SCALE GENOMIC DNA]</scope>
    <source>
        <strain evidence="7">E3</strain>
    </source>
</reference>
<evidence type="ECO:0000313" key="10">
    <source>
        <dbReference type="Proteomes" id="UP000290189"/>
    </source>
</evidence>
<name>A0A0G4IVG6_PLABS</name>
<dbReference type="InterPro" id="IPR005821">
    <property type="entry name" value="Ion_trans_dom"/>
</dbReference>
<dbReference type="GO" id="GO:0016020">
    <property type="term" value="C:membrane"/>
    <property type="evidence" value="ECO:0007669"/>
    <property type="project" value="UniProtKB-SubCell"/>
</dbReference>
<dbReference type="SUPFAM" id="SSF81324">
    <property type="entry name" value="Voltage-gated potassium channels"/>
    <property type="match status" value="1"/>
</dbReference>